<reference evidence="1 2" key="1">
    <citation type="submission" date="2020-04" db="EMBL/GenBank/DDBJ databases">
        <title>Draft genome of Leeia sp. IMCC25680.</title>
        <authorList>
            <person name="Song J."/>
            <person name="Cho J.-C."/>
        </authorList>
    </citation>
    <scope>NUCLEOTIDE SEQUENCE [LARGE SCALE GENOMIC DNA]</scope>
    <source>
        <strain evidence="1 2">IMCC25680</strain>
    </source>
</reference>
<dbReference type="Gene3D" id="3.80.10.10">
    <property type="entry name" value="Ribonuclease Inhibitor"/>
    <property type="match status" value="1"/>
</dbReference>
<dbReference type="EMBL" id="JABAIM010000001">
    <property type="protein sequence ID" value="NLR74327.1"/>
    <property type="molecule type" value="Genomic_DNA"/>
</dbReference>
<gene>
    <name evidence="1" type="ORF">HF682_04060</name>
</gene>
<protein>
    <recommendedName>
        <fullName evidence="3">Leucine Rich repeats (2 copies)</fullName>
    </recommendedName>
</protein>
<comment type="caution">
    <text evidence="1">The sequence shown here is derived from an EMBL/GenBank/DDBJ whole genome shotgun (WGS) entry which is preliminary data.</text>
</comment>
<dbReference type="AlphaFoldDB" id="A0A847S5E1"/>
<dbReference type="InterPro" id="IPR032675">
    <property type="entry name" value="LRR_dom_sf"/>
</dbReference>
<evidence type="ECO:0000313" key="1">
    <source>
        <dbReference type="EMBL" id="NLR74327.1"/>
    </source>
</evidence>
<evidence type="ECO:0008006" key="3">
    <source>
        <dbReference type="Google" id="ProtNLM"/>
    </source>
</evidence>
<dbReference type="Proteomes" id="UP000587991">
    <property type="component" value="Unassembled WGS sequence"/>
</dbReference>
<dbReference type="RefSeq" id="WP_168875949.1">
    <property type="nucleotide sequence ID" value="NZ_JABAIM010000001.1"/>
</dbReference>
<organism evidence="1 2">
    <name type="scientific">Leeia aquatica</name>
    <dbReference type="NCBI Taxonomy" id="2725557"/>
    <lineage>
        <taxon>Bacteria</taxon>
        <taxon>Pseudomonadati</taxon>
        <taxon>Pseudomonadota</taxon>
        <taxon>Betaproteobacteria</taxon>
        <taxon>Neisseriales</taxon>
        <taxon>Leeiaceae</taxon>
        <taxon>Leeia</taxon>
    </lineage>
</organism>
<keyword evidence="2" id="KW-1185">Reference proteome</keyword>
<name>A0A847S5E1_9NEIS</name>
<accession>A0A847S5E1</accession>
<dbReference type="SUPFAM" id="SSF52058">
    <property type="entry name" value="L domain-like"/>
    <property type="match status" value="1"/>
</dbReference>
<proteinExistence type="predicted"/>
<sequence>MPQHLPYWHARINPGPAAITEVSEYEGGEDLALVCTQLGNTHTASQQKKIVEAWCQFFAQPRPGLRRLWLHSKVPQALFNSLCQQSRLEGLYIKWSGITDLSAIVGLTALQHLHLCAAGVTDLTPLARLQTLQSLALEGLYKVSDYRAVAALQRLSALNICGDGVASNRKAPLDTLHPLTQLPALQALWLVWVKLKQGSYAELATLRSLRQLKLIGVPLSEAERTQLLALPLLAKDHVLDRLLLPGDVA</sequence>
<evidence type="ECO:0000313" key="2">
    <source>
        <dbReference type="Proteomes" id="UP000587991"/>
    </source>
</evidence>